<protein>
    <submittedName>
        <fullName evidence="1">Uncharacterized protein</fullName>
    </submittedName>
</protein>
<dbReference type="AlphaFoldDB" id="A0A0F9QII3"/>
<name>A0A0F9QII3_9ZZZZ</name>
<gene>
    <name evidence="1" type="ORF">LCGC14_0698440</name>
</gene>
<dbReference type="EMBL" id="LAZR01001482">
    <property type="protein sequence ID" value="KKN43895.1"/>
    <property type="molecule type" value="Genomic_DNA"/>
</dbReference>
<evidence type="ECO:0000313" key="1">
    <source>
        <dbReference type="EMBL" id="KKN43895.1"/>
    </source>
</evidence>
<organism evidence="1">
    <name type="scientific">marine sediment metagenome</name>
    <dbReference type="NCBI Taxonomy" id="412755"/>
    <lineage>
        <taxon>unclassified sequences</taxon>
        <taxon>metagenomes</taxon>
        <taxon>ecological metagenomes</taxon>
    </lineage>
</organism>
<reference evidence="1" key="1">
    <citation type="journal article" date="2015" name="Nature">
        <title>Complex archaea that bridge the gap between prokaryotes and eukaryotes.</title>
        <authorList>
            <person name="Spang A."/>
            <person name="Saw J.H."/>
            <person name="Jorgensen S.L."/>
            <person name="Zaremba-Niedzwiedzka K."/>
            <person name="Martijn J."/>
            <person name="Lind A.E."/>
            <person name="van Eijk R."/>
            <person name="Schleper C."/>
            <person name="Guy L."/>
            <person name="Ettema T.J."/>
        </authorList>
    </citation>
    <scope>NUCLEOTIDE SEQUENCE</scope>
</reference>
<comment type="caution">
    <text evidence="1">The sequence shown here is derived from an EMBL/GenBank/DDBJ whole genome shotgun (WGS) entry which is preliminary data.</text>
</comment>
<sequence>MSEEYETGVCVLRRKNFRAAYMEPTRSQMVENQHCFSCNFWSRWVTTIDSPTHLVIEGTHYIVGRESSAHRSSRGFGGSRFDIVTNDGRTITTTNLWRQGEVPDHFRDVLPDNARWAGKAAAA</sequence>
<proteinExistence type="predicted"/>
<accession>A0A0F9QII3</accession>